<feature type="compositionally biased region" description="Basic and acidic residues" evidence="1">
    <location>
        <begin position="300"/>
        <end position="322"/>
    </location>
</feature>
<feature type="region of interest" description="Disordered" evidence="1">
    <location>
        <begin position="207"/>
        <end position="227"/>
    </location>
</feature>
<feature type="region of interest" description="Disordered" evidence="1">
    <location>
        <begin position="300"/>
        <end position="331"/>
    </location>
</feature>
<protein>
    <submittedName>
        <fullName evidence="3">Uncharacterized protein</fullName>
    </submittedName>
</protein>
<feature type="transmembrane region" description="Helical" evidence="2">
    <location>
        <begin position="107"/>
        <end position="125"/>
    </location>
</feature>
<evidence type="ECO:0000313" key="4">
    <source>
        <dbReference type="Proteomes" id="UP000193642"/>
    </source>
</evidence>
<keyword evidence="2" id="KW-0472">Membrane</keyword>
<feature type="transmembrane region" description="Helical" evidence="2">
    <location>
        <begin position="240"/>
        <end position="260"/>
    </location>
</feature>
<reference evidence="3 4" key="1">
    <citation type="submission" date="2016-07" db="EMBL/GenBank/DDBJ databases">
        <title>Pervasive Adenine N6-methylation of Active Genes in Fungi.</title>
        <authorList>
            <consortium name="DOE Joint Genome Institute"/>
            <person name="Mondo S.J."/>
            <person name="Dannebaum R.O."/>
            <person name="Kuo R.C."/>
            <person name="Labutti K."/>
            <person name="Haridas S."/>
            <person name="Kuo A."/>
            <person name="Salamov A."/>
            <person name="Ahrendt S.R."/>
            <person name="Lipzen A."/>
            <person name="Sullivan W."/>
            <person name="Andreopoulos W.B."/>
            <person name="Clum A."/>
            <person name="Lindquist E."/>
            <person name="Daum C."/>
            <person name="Ramamoorthy G.K."/>
            <person name="Gryganskyi A."/>
            <person name="Culley D."/>
            <person name="Magnuson J.K."/>
            <person name="James T.Y."/>
            <person name="O'Malley M.A."/>
            <person name="Stajich J.E."/>
            <person name="Spatafora J.W."/>
            <person name="Visel A."/>
            <person name="Grigoriev I.V."/>
        </authorList>
    </citation>
    <scope>NUCLEOTIDE SEQUENCE [LARGE SCALE GENOMIC DNA]</scope>
    <source>
        <strain evidence="3 4">JEL800</strain>
    </source>
</reference>
<keyword evidence="2" id="KW-0812">Transmembrane</keyword>
<evidence type="ECO:0000256" key="1">
    <source>
        <dbReference type="SAM" id="MobiDB-lite"/>
    </source>
</evidence>
<feature type="transmembrane region" description="Helical" evidence="2">
    <location>
        <begin position="172"/>
        <end position="196"/>
    </location>
</feature>
<accession>A0A1Y2CM27</accession>
<comment type="caution">
    <text evidence="3">The sequence shown here is derived from an EMBL/GenBank/DDBJ whole genome shotgun (WGS) entry which is preliminary data.</text>
</comment>
<dbReference type="AlphaFoldDB" id="A0A1Y2CM27"/>
<keyword evidence="2" id="KW-1133">Transmembrane helix</keyword>
<gene>
    <name evidence="3" type="ORF">BCR33DRAFT_715132</name>
</gene>
<name>A0A1Y2CM27_9FUNG</name>
<feature type="transmembrane region" description="Helical" evidence="2">
    <location>
        <begin position="272"/>
        <end position="291"/>
    </location>
</feature>
<keyword evidence="4" id="KW-1185">Reference proteome</keyword>
<proteinExistence type="predicted"/>
<sequence length="348" mass="38976">MLTKRGFTFRPNVTPQDKGAIISTAILAALSLFEAFAFAAFSICIASKKPNRKTSILKTACSKFNVLLLTMFIMSFIWSTCACYGVSLFHNNLALAVPQSIETLASSTVEICFMHYSWAISFGIMKRNSSKRFFTTMSTLVLLSPFIFYGQAIAYIIAAITNLPVMITVNRIWTAVAGSAESVFCIYLMAMFSMFLMKQEKDLEDSLSTKDSKTSKTKLKRTSSVVGQESRNQRRRFKTIARYGIWASLFTFAAIISFVVGLLQKFAEWENVFHMLVYVWINFALIILFAMKVQLDVGKKRGNDDSDKIRSGEPQLSEEKKSSMSADPALTGVRTVVRNSFIGKSENV</sequence>
<dbReference type="Proteomes" id="UP000193642">
    <property type="component" value="Unassembled WGS sequence"/>
</dbReference>
<evidence type="ECO:0000313" key="3">
    <source>
        <dbReference type="EMBL" id="ORY47415.1"/>
    </source>
</evidence>
<feature type="transmembrane region" description="Helical" evidence="2">
    <location>
        <begin position="20"/>
        <end position="45"/>
    </location>
</feature>
<evidence type="ECO:0000256" key="2">
    <source>
        <dbReference type="SAM" id="Phobius"/>
    </source>
</evidence>
<feature type="transmembrane region" description="Helical" evidence="2">
    <location>
        <begin position="66"/>
        <end position="87"/>
    </location>
</feature>
<organism evidence="3 4">
    <name type="scientific">Rhizoclosmatium globosum</name>
    <dbReference type="NCBI Taxonomy" id="329046"/>
    <lineage>
        <taxon>Eukaryota</taxon>
        <taxon>Fungi</taxon>
        <taxon>Fungi incertae sedis</taxon>
        <taxon>Chytridiomycota</taxon>
        <taxon>Chytridiomycota incertae sedis</taxon>
        <taxon>Chytridiomycetes</taxon>
        <taxon>Chytridiales</taxon>
        <taxon>Chytriomycetaceae</taxon>
        <taxon>Rhizoclosmatium</taxon>
    </lineage>
</organism>
<feature type="transmembrane region" description="Helical" evidence="2">
    <location>
        <begin position="137"/>
        <end position="160"/>
    </location>
</feature>
<dbReference type="EMBL" id="MCGO01000014">
    <property type="protein sequence ID" value="ORY47415.1"/>
    <property type="molecule type" value="Genomic_DNA"/>
</dbReference>
<dbReference type="OrthoDB" id="10524037at2759"/>